<keyword evidence="4" id="KW-1185">Reference proteome</keyword>
<name>A0A3M0CNE3_9PROT</name>
<dbReference type="RefSeq" id="WP_121939043.1">
    <property type="nucleotide sequence ID" value="NZ_REFR01000012.1"/>
</dbReference>
<evidence type="ECO:0000313" key="4">
    <source>
        <dbReference type="Proteomes" id="UP000271227"/>
    </source>
</evidence>
<dbReference type="PANTHER" id="PTHR43861">
    <property type="entry name" value="TRANS-ACONITATE 2-METHYLTRANSFERASE-RELATED"/>
    <property type="match status" value="1"/>
</dbReference>
<organism evidence="3 4">
    <name type="scientific">Eilatimonas milleporae</name>
    <dbReference type="NCBI Taxonomy" id="911205"/>
    <lineage>
        <taxon>Bacteria</taxon>
        <taxon>Pseudomonadati</taxon>
        <taxon>Pseudomonadota</taxon>
        <taxon>Alphaproteobacteria</taxon>
        <taxon>Kordiimonadales</taxon>
        <taxon>Kordiimonadaceae</taxon>
        <taxon>Eilatimonas</taxon>
    </lineage>
</organism>
<comment type="caution">
    <text evidence="3">The sequence shown here is derived from an EMBL/GenBank/DDBJ whole genome shotgun (WGS) entry which is preliminary data.</text>
</comment>
<dbReference type="Gene3D" id="3.40.50.720">
    <property type="entry name" value="NAD(P)-binding Rossmann-like Domain"/>
    <property type="match status" value="1"/>
</dbReference>
<dbReference type="Pfam" id="PF13489">
    <property type="entry name" value="Methyltransf_23"/>
    <property type="match status" value="1"/>
</dbReference>
<dbReference type="InterPro" id="IPR013691">
    <property type="entry name" value="MeTrfase_14"/>
</dbReference>
<dbReference type="SUPFAM" id="SSF53335">
    <property type="entry name" value="S-adenosyl-L-methionine-dependent methyltransferases"/>
    <property type="match status" value="1"/>
</dbReference>
<sequence length="415" mass="44550">MPGSRQIDICQNCGSGALEPLLFLGHLPPVNALPDSEGLGGALQSFPLNLVRCGKCGLVQIGYIVAPDVLFPESYPYRSGVTASLRRNFEDLARDVAAVMPLSRETVIVDIGSNDGTLLNSFKDSGACLVGIEPSDAARDAIAAGIPTVQDYFRAEAAAKAVAIHGPPSLVTATNMFAHADDVHGIVADIKAMLAPGALVVIENHYLVDLVETLQYDTIYHEHMRYYSVKSMMDVMARHGFTCFDAKPIPTHGGSIRCFFTLSEEAAPSDRLRGMLAREKALGFDDGSALVAFAGRVVRHRRALQTLLNGIADAGHSVFGIGAPSRASTLVSYACPHADLIAAVCELPGSPKIGHYLPGTQIPIIDETRLYEEQPDYALVLSWHIADEIIANIRKRGFRGKVIIPLPDPVVVDTD</sequence>
<evidence type="ECO:0000259" key="1">
    <source>
        <dbReference type="Pfam" id="PF08421"/>
    </source>
</evidence>
<dbReference type="Gene3D" id="6.10.250.3100">
    <property type="match status" value="1"/>
</dbReference>
<evidence type="ECO:0000313" key="3">
    <source>
        <dbReference type="EMBL" id="RMB04773.1"/>
    </source>
</evidence>
<proteinExistence type="predicted"/>
<dbReference type="InterPro" id="IPR013630">
    <property type="entry name" value="Methyltransf_Zn-bd_dom_put"/>
</dbReference>
<dbReference type="InterPro" id="IPR029063">
    <property type="entry name" value="SAM-dependent_MTases_sf"/>
</dbReference>
<dbReference type="PANTHER" id="PTHR43861:SF5">
    <property type="entry name" value="BLL5978 PROTEIN"/>
    <property type="match status" value="1"/>
</dbReference>
<dbReference type="InterPro" id="IPR038576">
    <property type="entry name" value="Methyltransf_Zn-bd_dom_put_sf"/>
</dbReference>
<dbReference type="Gene3D" id="6.20.50.110">
    <property type="entry name" value="Methyltransferase, zinc-binding domain"/>
    <property type="match status" value="1"/>
</dbReference>
<feature type="domain" description="Methyltransferase putative zinc binding" evidence="1">
    <location>
        <begin position="10"/>
        <end position="71"/>
    </location>
</feature>
<evidence type="ECO:0000259" key="2">
    <source>
        <dbReference type="Pfam" id="PF08484"/>
    </source>
</evidence>
<gene>
    <name evidence="3" type="ORF">BXY39_2337</name>
</gene>
<dbReference type="EMBL" id="REFR01000012">
    <property type="protein sequence ID" value="RMB04773.1"/>
    <property type="molecule type" value="Genomic_DNA"/>
</dbReference>
<protein>
    <submittedName>
        <fullName evidence="3">Putative zinc binding protein</fullName>
    </submittedName>
</protein>
<reference evidence="3 4" key="1">
    <citation type="submission" date="2018-10" db="EMBL/GenBank/DDBJ databases">
        <title>Genomic Encyclopedia of Archaeal and Bacterial Type Strains, Phase II (KMG-II): from individual species to whole genera.</title>
        <authorList>
            <person name="Goeker M."/>
        </authorList>
    </citation>
    <scope>NUCLEOTIDE SEQUENCE [LARGE SCALE GENOMIC DNA]</scope>
    <source>
        <strain evidence="3 4">DSM 25217</strain>
    </source>
</reference>
<dbReference type="OrthoDB" id="9815644at2"/>
<dbReference type="InParanoid" id="A0A3M0CNE3"/>
<dbReference type="Pfam" id="PF08421">
    <property type="entry name" value="Methyltransf_13"/>
    <property type="match status" value="1"/>
</dbReference>
<dbReference type="AlphaFoldDB" id="A0A3M0CNE3"/>
<accession>A0A3M0CNE3</accession>
<dbReference type="Pfam" id="PF08484">
    <property type="entry name" value="Methyltransf_14"/>
    <property type="match status" value="1"/>
</dbReference>
<feature type="domain" description="C-methyltransferase" evidence="2">
    <location>
        <begin position="250"/>
        <end position="407"/>
    </location>
</feature>
<dbReference type="Proteomes" id="UP000271227">
    <property type="component" value="Unassembled WGS sequence"/>
</dbReference>
<dbReference type="Gene3D" id="3.40.50.150">
    <property type="entry name" value="Vaccinia Virus protein VP39"/>
    <property type="match status" value="1"/>
</dbReference>